<dbReference type="PANTHER" id="PTHR45764">
    <property type="entry name" value="BZIP TRANSCRIPTION FACTOR 44"/>
    <property type="match status" value="1"/>
</dbReference>
<evidence type="ECO:0000256" key="2">
    <source>
        <dbReference type="ARBA" id="ARBA00023015"/>
    </source>
</evidence>
<keyword evidence="2" id="KW-0805">Transcription regulation</keyword>
<evidence type="ECO:0000313" key="9">
    <source>
        <dbReference type="Proteomes" id="UP001318860"/>
    </source>
</evidence>
<dbReference type="CDD" id="cd14702">
    <property type="entry name" value="bZIP_plant_GBF1"/>
    <property type="match status" value="1"/>
</dbReference>
<sequence>MASPSVTPSGSSSLHTSEEHSPHNLIDSRKRKRMISNRESARRSRMRKQKHMDDLTAQVTNLRAENNHILTNINLATHLYWNMESENSVLRAQISELNNRLQALNDIINCLSLKDNIAPGFEIEGYGDYYDQMMIGGVDDDILTSWSLVHVNQPIMASSDVFMAAVAFGAAEKLKGDIKI</sequence>
<evidence type="ECO:0000256" key="5">
    <source>
        <dbReference type="ARBA" id="ARBA00023242"/>
    </source>
</evidence>
<keyword evidence="4" id="KW-0804">Transcription</keyword>
<dbReference type="PROSITE" id="PS50217">
    <property type="entry name" value="BZIP"/>
    <property type="match status" value="1"/>
</dbReference>
<evidence type="ECO:0000256" key="1">
    <source>
        <dbReference type="ARBA" id="ARBA00004123"/>
    </source>
</evidence>
<dbReference type="SUPFAM" id="SSF57959">
    <property type="entry name" value="Leucine zipper domain"/>
    <property type="match status" value="1"/>
</dbReference>
<comment type="caution">
    <text evidence="8">The sequence shown here is derived from an EMBL/GenBank/DDBJ whole genome shotgun (WGS) entry which is preliminary data.</text>
</comment>
<proteinExistence type="predicted"/>
<keyword evidence="5" id="KW-0539">Nucleus</keyword>
<dbReference type="Proteomes" id="UP001318860">
    <property type="component" value="Unassembled WGS sequence"/>
</dbReference>
<accession>A0ABR0UTP7</accession>
<organism evidence="8 9">
    <name type="scientific">Rehmannia glutinosa</name>
    <name type="common">Chinese foxglove</name>
    <dbReference type="NCBI Taxonomy" id="99300"/>
    <lineage>
        <taxon>Eukaryota</taxon>
        <taxon>Viridiplantae</taxon>
        <taxon>Streptophyta</taxon>
        <taxon>Embryophyta</taxon>
        <taxon>Tracheophyta</taxon>
        <taxon>Spermatophyta</taxon>
        <taxon>Magnoliopsida</taxon>
        <taxon>eudicotyledons</taxon>
        <taxon>Gunneridae</taxon>
        <taxon>Pentapetalae</taxon>
        <taxon>asterids</taxon>
        <taxon>lamiids</taxon>
        <taxon>Lamiales</taxon>
        <taxon>Orobanchaceae</taxon>
        <taxon>Rehmannieae</taxon>
        <taxon>Rehmannia</taxon>
    </lineage>
</organism>
<dbReference type="InterPro" id="IPR046347">
    <property type="entry name" value="bZIP_sf"/>
</dbReference>
<dbReference type="PANTHER" id="PTHR45764:SF67">
    <property type="entry name" value="BZIP TRANSCRIPTION FACTOR 2"/>
    <property type="match status" value="1"/>
</dbReference>
<keyword evidence="3" id="KW-0238">DNA-binding</keyword>
<protein>
    <recommendedName>
        <fullName evidence="7">BZIP domain-containing protein</fullName>
    </recommendedName>
</protein>
<dbReference type="Gene3D" id="1.20.5.170">
    <property type="match status" value="1"/>
</dbReference>
<evidence type="ECO:0000313" key="8">
    <source>
        <dbReference type="EMBL" id="KAK6125654.1"/>
    </source>
</evidence>
<dbReference type="SMART" id="SM00338">
    <property type="entry name" value="BRLZ"/>
    <property type="match status" value="1"/>
</dbReference>
<comment type="subcellular location">
    <subcellularLocation>
        <location evidence="1">Nucleus</location>
    </subcellularLocation>
</comment>
<dbReference type="InterPro" id="IPR004827">
    <property type="entry name" value="bZIP"/>
</dbReference>
<dbReference type="EMBL" id="JABTTQ020002158">
    <property type="protein sequence ID" value="KAK6125654.1"/>
    <property type="molecule type" value="Genomic_DNA"/>
</dbReference>
<evidence type="ECO:0000259" key="7">
    <source>
        <dbReference type="PROSITE" id="PS50217"/>
    </source>
</evidence>
<feature type="region of interest" description="Disordered" evidence="6">
    <location>
        <begin position="1"/>
        <end position="52"/>
    </location>
</feature>
<feature type="compositionally biased region" description="Basic and acidic residues" evidence="6">
    <location>
        <begin position="16"/>
        <end position="28"/>
    </location>
</feature>
<name>A0ABR0UTP7_REHGL</name>
<feature type="domain" description="BZIP" evidence="7">
    <location>
        <begin position="27"/>
        <end position="74"/>
    </location>
</feature>
<evidence type="ECO:0000256" key="6">
    <source>
        <dbReference type="SAM" id="MobiDB-lite"/>
    </source>
</evidence>
<dbReference type="InterPro" id="IPR045314">
    <property type="entry name" value="bZIP_plant_GBF1"/>
</dbReference>
<reference evidence="8 9" key="1">
    <citation type="journal article" date="2021" name="Comput. Struct. Biotechnol. J.">
        <title>De novo genome assembly of the potent medicinal plant Rehmannia glutinosa using nanopore technology.</title>
        <authorList>
            <person name="Ma L."/>
            <person name="Dong C."/>
            <person name="Song C."/>
            <person name="Wang X."/>
            <person name="Zheng X."/>
            <person name="Niu Y."/>
            <person name="Chen S."/>
            <person name="Feng W."/>
        </authorList>
    </citation>
    <scope>NUCLEOTIDE SEQUENCE [LARGE SCALE GENOMIC DNA]</scope>
    <source>
        <strain evidence="8">DH-2019</strain>
    </source>
</reference>
<dbReference type="Pfam" id="PF00170">
    <property type="entry name" value="bZIP_1"/>
    <property type="match status" value="1"/>
</dbReference>
<gene>
    <name evidence="8" type="ORF">DH2020_040603</name>
</gene>
<evidence type="ECO:0000256" key="3">
    <source>
        <dbReference type="ARBA" id="ARBA00023125"/>
    </source>
</evidence>
<feature type="compositionally biased region" description="Low complexity" evidence="6">
    <location>
        <begin position="1"/>
        <end position="15"/>
    </location>
</feature>
<evidence type="ECO:0000256" key="4">
    <source>
        <dbReference type="ARBA" id="ARBA00023163"/>
    </source>
</evidence>
<keyword evidence="9" id="KW-1185">Reference proteome</keyword>
<dbReference type="PROSITE" id="PS00036">
    <property type="entry name" value="BZIP_BASIC"/>
    <property type="match status" value="1"/>
</dbReference>